<dbReference type="Pfam" id="PF10604">
    <property type="entry name" value="Polyketide_cyc2"/>
    <property type="match status" value="1"/>
</dbReference>
<dbReference type="Proteomes" id="UP000560000">
    <property type="component" value="Unassembled WGS sequence"/>
</dbReference>
<dbReference type="OrthoDB" id="1364128at2"/>
<dbReference type="InterPro" id="IPR019587">
    <property type="entry name" value="Polyketide_cyclase/dehydratase"/>
</dbReference>
<dbReference type="AlphaFoldDB" id="A0A841KRH6"/>
<dbReference type="PANTHER" id="PTHR39332">
    <property type="entry name" value="BLL4707 PROTEIN"/>
    <property type="match status" value="1"/>
</dbReference>
<dbReference type="Gene3D" id="3.30.530.20">
    <property type="match status" value="1"/>
</dbReference>
<dbReference type="EMBL" id="JACHET010000001">
    <property type="protein sequence ID" value="MBB6184588.1"/>
    <property type="molecule type" value="Genomic_DNA"/>
</dbReference>
<comment type="caution">
    <text evidence="1">The sequence shown here is derived from an EMBL/GenBank/DDBJ whole genome shotgun (WGS) entry which is preliminary data.</text>
</comment>
<sequence length="139" mass="15633">MTEVRVERRLACPAETVWTLIGDFGGLHRWHPLVRSLDLSWEGRIRTLHFDDGGHAVERLEARNDRARRYAYALVDGPFAIQDCHSTLEVRPGEDRRNCVVIWTSSFEPVGHAGAQADVVLEHLYGAGLRALESVIGMT</sequence>
<accession>A0A841KRH6</accession>
<organism evidence="1 2">
    <name type="scientific">Oleiagrimonas soli</name>
    <dbReference type="NCBI Taxonomy" id="1543381"/>
    <lineage>
        <taxon>Bacteria</taxon>
        <taxon>Pseudomonadati</taxon>
        <taxon>Pseudomonadota</taxon>
        <taxon>Gammaproteobacteria</taxon>
        <taxon>Lysobacterales</taxon>
        <taxon>Rhodanobacteraceae</taxon>
        <taxon>Oleiagrimonas</taxon>
    </lineage>
</organism>
<gene>
    <name evidence="1" type="ORF">HNQ86_001933</name>
</gene>
<proteinExistence type="predicted"/>
<dbReference type="CDD" id="cd07821">
    <property type="entry name" value="PYR_PYL_RCAR_like"/>
    <property type="match status" value="1"/>
</dbReference>
<reference evidence="1 2" key="1">
    <citation type="submission" date="2020-08" db="EMBL/GenBank/DDBJ databases">
        <title>Genomic Encyclopedia of Type Strains, Phase IV (KMG-IV): sequencing the most valuable type-strain genomes for metagenomic binning, comparative biology and taxonomic classification.</title>
        <authorList>
            <person name="Goeker M."/>
        </authorList>
    </citation>
    <scope>NUCLEOTIDE SEQUENCE [LARGE SCALE GENOMIC DNA]</scope>
    <source>
        <strain evidence="1 2">DSM 107085</strain>
    </source>
</reference>
<dbReference type="RefSeq" id="WP_052394537.1">
    <property type="nucleotide sequence ID" value="NZ_JACHET010000001.1"/>
</dbReference>
<name>A0A841KRH6_9GAMM</name>
<dbReference type="SUPFAM" id="SSF55961">
    <property type="entry name" value="Bet v1-like"/>
    <property type="match status" value="1"/>
</dbReference>
<evidence type="ECO:0000313" key="1">
    <source>
        <dbReference type="EMBL" id="MBB6184588.1"/>
    </source>
</evidence>
<evidence type="ECO:0000313" key="2">
    <source>
        <dbReference type="Proteomes" id="UP000560000"/>
    </source>
</evidence>
<protein>
    <recommendedName>
        <fullName evidence="3">Polyketide cyclase</fullName>
    </recommendedName>
</protein>
<dbReference type="PANTHER" id="PTHR39332:SF7">
    <property type="entry name" value="SRPBCC FAMILY PROTEIN"/>
    <property type="match status" value="1"/>
</dbReference>
<dbReference type="InterPro" id="IPR023393">
    <property type="entry name" value="START-like_dom_sf"/>
</dbReference>
<evidence type="ECO:0008006" key="3">
    <source>
        <dbReference type="Google" id="ProtNLM"/>
    </source>
</evidence>